<accession>A0ABW5D402</accession>
<feature type="domain" description="ATPase AAA-type core" evidence="1">
    <location>
        <begin position="57"/>
        <end position="369"/>
    </location>
</feature>
<name>A0ABW5D402_9BACT</name>
<dbReference type="Proteomes" id="UP001597375">
    <property type="component" value="Unassembled WGS sequence"/>
</dbReference>
<evidence type="ECO:0000259" key="1">
    <source>
        <dbReference type="Pfam" id="PF13304"/>
    </source>
</evidence>
<evidence type="ECO:0000313" key="2">
    <source>
        <dbReference type="EMBL" id="MFD2255782.1"/>
    </source>
</evidence>
<dbReference type="Pfam" id="PF13304">
    <property type="entry name" value="AAA_21"/>
    <property type="match status" value="1"/>
</dbReference>
<keyword evidence="2" id="KW-0255">Endonuclease</keyword>
<dbReference type="InterPro" id="IPR051396">
    <property type="entry name" value="Bact_Antivir_Def_Nuclease"/>
</dbReference>
<dbReference type="PANTHER" id="PTHR43581">
    <property type="entry name" value="ATP/GTP PHOSPHATASE"/>
    <property type="match status" value="1"/>
</dbReference>
<reference evidence="3" key="1">
    <citation type="journal article" date="2019" name="Int. J. Syst. Evol. Microbiol.">
        <title>The Global Catalogue of Microorganisms (GCM) 10K type strain sequencing project: providing services to taxonomists for standard genome sequencing and annotation.</title>
        <authorList>
            <consortium name="The Broad Institute Genomics Platform"/>
            <consortium name="The Broad Institute Genome Sequencing Center for Infectious Disease"/>
            <person name="Wu L."/>
            <person name="Ma J."/>
        </authorList>
    </citation>
    <scope>NUCLEOTIDE SEQUENCE [LARGE SCALE GENOMIC DNA]</scope>
    <source>
        <strain evidence="3">CGMCC 4.7106</strain>
    </source>
</reference>
<protein>
    <submittedName>
        <fullName evidence="2">ATP-dependent endonuclease</fullName>
    </submittedName>
</protein>
<dbReference type="Gene3D" id="3.40.50.300">
    <property type="entry name" value="P-loop containing nucleotide triphosphate hydrolases"/>
    <property type="match status" value="1"/>
</dbReference>
<sequence>MIPSFPMENHSNKINLAVARIAGLVKGGKFTKFIDFIEFSNYKNFQKGLRVEFLFPLTVVVGQNGCGKTSLLHALYGAPGGKSPGRWWFGTSLDPIVEELRTSQKRKRRLATEEKAAFWYGYHDVSGVAREVVKMRILKPGDPDYWEPSRPIAAYGMQLNEDKSRDTAIQMQSEYFNLKTQLNAFDRAFYYSEPEELTKKILYLAYWKSLRALGRKSAARIQDFIRYRSEKLRKVLVEGKEISHRSCNQHKQRVALSNEELETISYIIGRKYTHGYILEHRFYGSWGISTYFRTDARSYSEAFAGSGESAVAQMVHEIMSGASNRLLLIDEPETSLHPGAQERLLVFILDQIASKFLQVVISSHSPVFVRHLPEKAIHVLHANIDGKVEHRQNISPDEAFHSIGHPTENVTQIYVEDILAKQMLDAVISAEGEAFSNRFHVSYSPGGTGDMKQDAANLQYHRFAQRVHYVFDGDQALNTKNIELNNIGIDSTCDDIDELIKEQYGSKISFRQNSNMNEDTKREMRINFIKFANTHFHLLPFDTPEAALWDTDTAMVLIKQFATDSDNIPEFEKLKPKERFRAVTTLIQPDFAQTDSREINLIQKMFLNRFVSERGEAFENLQNLIRKISENA</sequence>
<dbReference type="GO" id="GO:0004519">
    <property type="term" value="F:endonuclease activity"/>
    <property type="evidence" value="ECO:0007669"/>
    <property type="project" value="UniProtKB-KW"/>
</dbReference>
<dbReference type="SUPFAM" id="SSF52540">
    <property type="entry name" value="P-loop containing nucleoside triphosphate hydrolases"/>
    <property type="match status" value="1"/>
</dbReference>
<keyword evidence="2" id="KW-0540">Nuclease</keyword>
<dbReference type="PANTHER" id="PTHR43581:SF2">
    <property type="entry name" value="EXCINUCLEASE ATPASE SUBUNIT"/>
    <property type="match status" value="1"/>
</dbReference>
<evidence type="ECO:0000313" key="3">
    <source>
        <dbReference type="Proteomes" id="UP001597375"/>
    </source>
</evidence>
<dbReference type="EMBL" id="JBHUIT010000002">
    <property type="protein sequence ID" value="MFD2255782.1"/>
    <property type="molecule type" value="Genomic_DNA"/>
</dbReference>
<dbReference type="InterPro" id="IPR027417">
    <property type="entry name" value="P-loop_NTPase"/>
</dbReference>
<keyword evidence="3" id="KW-1185">Reference proteome</keyword>
<proteinExistence type="predicted"/>
<keyword evidence="2" id="KW-0378">Hydrolase</keyword>
<dbReference type="RefSeq" id="WP_386818439.1">
    <property type="nucleotide sequence ID" value="NZ_JBHUIT010000002.1"/>
</dbReference>
<organism evidence="2 3">
    <name type="scientific">Luteolibacter algae</name>
    <dbReference type="NCBI Taxonomy" id="454151"/>
    <lineage>
        <taxon>Bacteria</taxon>
        <taxon>Pseudomonadati</taxon>
        <taxon>Verrucomicrobiota</taxon>
        <taxon>Verrucomicrobiia</taxon>
        <taxon>Verrucomicrobiales</taxon>
        <taxon>Verrucomicrobiaceae</taxon>
        <taxon>Luteolibacter</taxon>
    </lineage>
</organism>
<dbReference type="CDD" id="cd00267">
    <property type="entry name" value="ABC_ATPase"/>
    <property type="match status" value="1"/>
</dbReference>
<comment type="caution">
    <text evidence="2">The sequence shown here is derived from an EMBL/GenBank/DDBJ whole genome shotgun (WGS) entry which is preliminary data.</text>
</comment>
<gene>
    <name evidence="2" type="ORF">ACFSSA_03755</name>
</gene>
<dbReference type="InterPro" id="IPR003959">
    <property type="entry name" value="ATPase_AAA_core"/>
</dbReference>